<evidence type="ECO:0000313" key="5">
    <source>
        <dbReference type="Proteomes" id="UP001652625"/>
    </source>
</evidence>
<proteinExistence type="inferred from homology"/>
<keyword evidence="4" id="KW-0406">Ion transport</keyword>
<feature type="transmembrane region" description="Helical" evidence="4">
    <location>
        <begin position="123"/>
        <end position="151"/>
    </location>
</feature>
<keyword evidence="5" id="KW-1185">Reference proteome</keyword>
<keyword evidence="1 4" id="KW-0812">Transmembrane</keyword>
<evidence type="ECO:0000256" key="3">
    <source>
        <dbReference type="ARBA" id="ARBA00023136"/>
    </source>
</evidence>
<dbReference type="PANTHER" id="PTHR12483:SF115">
    <property type="entry name" value="COPPER TRANSPORT PROTEIN"/>
    <property type="match status" value="1"/>
</dbReference>
<name>A0ABM4BBB9_HYDVU</name>
<keyword evidence="4" id="KW-0187">Copper transport</keyword>
<accession>A0ABM4BBB9</accession>
<comment type="subcellular location">
    <subcellularLocation>
        <location evidence="4">Membrane</location>
        <topology evidence="4">Multi-pass membrane protein</topology>
    </subcellularLocation>
</comment>
<organism evidence="5 6">
    <name type="scientific">Hydra vulgaris</name>
    <name type="common">Hydra</name>
    <name type="synonym">Hydra attenuata</name>
    <dbReference type="NCBI Taxonomy" id="6087"/>
    <lineage>
        <taxon>Eukaryota</taxon>
        <taxon>Metazoa</taxon>
        <taxon>Cnidaria</taxon>
        <taxon>Hydrozoa</taxon>
        <taxon>Hydroidolina</taxon>
        <taxon>Anthoathecata</taxon>
        <taxon>Aplanulata</taxon>
        <taxon>Hydridae</taxon>
        <taxon>Hydra</taxon>
    </lineage>
</organism>
<evidence type="ECO:0000256" key="4">
    <source>
        <dbReference type="RuleBase" id="RU367022"/>
    </source>
</evidence>
<dbReference type="GeneID" id="124812018"/>
<dbReference type="InterPro" id="IPR007274">
    <property type="entry name" value="Cop_transporter"/>
</dbReference>
<evidence type="ECO:0000256" key="1">
    <source>
        <dbReference type="ARBA" id="ARBA00022692"/>
    </source>
</evidence>
<dbReference type="RefSeq" id="XP_065646224.1">
    <property type="nucleotide sequence ID" value="XM_065790152.1"/>
</dbReference>
<keyword evidence="4" id="KW-0186">Copper</keyword>
<comment type="similarity">
    <text evidence="4">Belongs to the copper transporter (Ctr) (TC 1.A.56) family. SLC31A subfamily.</text>
</comment>
<protein>
    <recommendedName>
        <fullName evidence="4">Copper transport protein</fullName>
    </recommendedName>
</protein>
<dbReference type="PANTHER" id="PTHR12483">
    <property type="entry name" value="SOLUTE CARRIER FAMILY 31 COPPER TRANSPORTERS"/>
    <property type="match status" value="1"/>
</dbReference>
<keyword evidence="4" id="KW-0813">Transport</keyword>
<evidence type="ECO:0000256" key="2">
    <source>
        <dbReference type="ARBA" id="ARBA00022989"/>
    </source>
</evidence>
<keyword evidence="3 4" id="KW-0472">Membrane</keyword>
<keyword evidence="2 4" id="KW-1133">Transmembrane helix</keyword>
<gene>
    <name evidence="6" type="primary">LOC124812018</name>
</gene>
<reference evidence="6" key="2">
    <citation type="submission" date="2025-08" db="UniProtKB">
        <authorList>
            <consortium name="RefSeq"/>
        </authorList>
    </citation>
    <scope>IDENTIFICATION</scope>
</reference>
<evidence type="ECO:0000313" key="6">
    <source>
        <dbReference type="RefSeq" id="XP_065646224.1"/>
    </source>
</evidence>
<sequence>MIFFLLGKSICFCWVTMEHMMMMMPDHLMFRPDVTILFKGWKSKNSSEMAASCFGLMVLAIMHEAVKCLRETLKCNEKPEMYEVLQKEQMYLLWSPNIIRKKIFNLLHLTQTLLHMVQITLSYMLMLAVMTYNAWLLIAILIGSAIGYFVFAHKKLQRQLVKSPSFPDAVRV</sequence>
<dbReference type="Pfam" id="PF04145">
    <property type="entry name" value="Ctr"/>
    <property type="match status" value="1"/>
</dbReference>
<dbReference type="Proteomes" id="UP001652625">
    <property type="component" value="Chromosome 02"/>
</dbReference>
<reference evidence="5" key="1">
    <citation type="submission" date="2025-05" db="UniProtKB">
        <authorList>
            <consortium name="RefSeq"/>
        </authorList>
    </citation>
    <scope>NUCLEOTIDE SEQUENCE [LARGE SCALE GENOMIC DNA]</scope>
</reference>